<dbReference type="Pfam" id="PF00651">
    <property type="entry name" value="BTB"/>
    <property type="match status" value="1"/>
</dbReference>
<dbReference type="PANTHER" id="PTHR46306">
    <property type="entry name" value="BTB/POZ DOMAIN-CONTAINING PROTEIN 9"/>
    <property type="match status" value="1"/>
</dbReference>
<proteinExistence type="predicted"/>
<dbReference type="OrthoDB" id="636773at2759"/>
<dbReference type="PROSITE" id="PS51886">
    <property type="entry name" value="TLDC"/>
    <property type="match status" value="1"/>
</dbReference>
<evidence type="ECO:0000259" key="1">
    <source>
        <dbReference type="PROSITE" id="PS50097"/>
    </source>
</evidence>
<dbReference type="SUPFAM" id="SSF54695">
    <property type="entry name" value="POZ domain"/>
    <property type="match status" value="1"/>
</dbReference>
<evidence type="ECO:0000313" key="3">
    <source>
        <dbReference type="EMBL" id="RIB17256.1"/>
    </source>
</evidence>
<organism evidence="3 4">
    <name type="scientific">Gigaspora rosea</name>
    <dbReference type="NCBI Taxonomy" id="44941"/>
    <lineage>
        <taxon>Eukaryota</taxon>
        <taxon>Fungi</taxon>
        <taxon>Fungi incertae sedis</taxon>
        <taxon>Mucoromycota</taxon>
        <taxon>Glomeromycotina</taxon>
        <taxon>Glomeromycetes</taxon>
        <taxon>Diversisporales</taxon>
        <taxon>Gigasporaceae</taxon>
        <taxon>Gigaspora</taxon>
    </lineage>
</organism>
<dbReference type="CDD" id="cd18186">
    <property type="entry name" value="BTB_POZ_ZBTB_KLHL-like"/>
    <property type="match status" value="1"/>
</dbReference>
<feature type="domain" description="TLDc" evidence="2">
    <location>
        <begin position="300"/>
        <end position="498"/>
    </location>
</feature>
<dbReference type="PROSITE" id="PS50097">
    <property type="entry name" value="BTB"/>
    <property type="match status" value="1"/>
</dbReference>
<dbReference type="AlphaFoldDB" id="A0A397VD72"/>
<dbReference type="PANTHER" id="PTHR46306:SF1">
    <property type="entry name" value="BTB_POZ DOMAIN-CONTAINING PROTEIN 9"/>
    <property type="match status" value="1"/>
</dbReference>
<dbReference type="InterPro" id="IPR052407">
    <property type="entry name" value="BTB_POZ_domain_cont_9"/>
</dbReference>
<evidence type="ECO:0008006" key="5">
    <source>
        <dbReference type="Google" id="ProtNLM"/>
    </source>
</evidence>
<evidence type="ECO:0000259" key="2">
    <source>
        <dbReference type="PROSITE" id="PS51886"/>
    </source>
</evidence>
<dbReference type="SMART" id="SM00225">
    <property type="entry name" value="BTB"/>
    <property type="match status" value="1"/>
</dbReference>
<dbReference type="InterPro" id="IPR011705">
    <property type="entry name" value="BACK"/>
</dbReference>
<keyword evidence="4" id="KW-1185">Reference proteome</keyword>
<dbReference type="Gene3D" id="3.30.710.10">
    <property type="entry name" value="Potassium Channel Kv1.1, Chain A"/>
    <property type="match status" value="1"/>
</dbReference>
<dbReference type="InterPro" id="IPR006571">
    <property type="entry name" value="TLDc_dom"/>
</dbReference>
<dbReference type="Pfam" id="PF07534">
    <property type="entry name" value="TLD"/>
    <property type="match status" value="1"/>
</dbReference>
<gene>
    <name evidence="3" type="ORF">C2G38_2142680</name>
</gene>
<dbReference type="EMBL" id="QKWP01000620">
    <property type="protein sequence ID" value="RIB17256.1"/>
    <property type="molecule type" value="Genomic_DNA"/>
</dbReference>
<protein>
    <recommendedName>
        <fullName evidence="5">BTB/POZ domain-containing protein</fullName>
    </recommendedName>
</protein>
<name>A0A397VD72_9GLOM</name>
<reference evidence="3 4" key="1">
    <citation type="submission" date="2018-06" db="EMBL/GenBank/DDBJ databases">
        <title>Comparative genomics reveals the genomic features of Rhizophagus irregularis, R. cerebriforme, R. diaphanum and Gigaspora rosea, and their symbiotic lifestyle signature.</title>
        <authorList>
            <person name="Morin E."/>
            <person name="San Clemente H."/>
            <person name="Chen E.C.H."/>
            <person name="De La Providencia I."/>
            <person name="Hainaut M."/>
            <person name="Kuo A."/>
            <person name="Kohler A."/>
            <person name="Murat C."/>
            <person name="Tang N."/>
            <person name="Roy S."/>
            <person name="Loubradou J."/>
            <person name="Henrissat B."/>
            <person name="Grigoriev I.V."/>
            <person name="Corradi N."/>
            <person name="Roux C."/>
            <person name="Martin F.M."/>
        </authorList>
    </citation>
    <scope>NUCLEOTIDE SEQUENCE [LARGE SCALE GENOMIC DNA]</scope>
    <source>
        <strain evidence="3 4">DAOM 194757</strain>
    </source>
</reference>
<feature type="domain" description="BTB" evidence="1">
    <location>
        <begin position="23"/>
        <end position="95"/>
    </location>
</feature>
<dbReference type="InterPro" id="IPR000210">
    <property type="entry name" value="BTB/POZ_dom"/>
</dbReference>
<dbReference type="GO" id="GO:0005737">
    <property type="term" value="C:cytoplasm"/>
    <property type="evidence" value="ECO:0007669"/>
    <property type="project" value="TreeGrafter"/>
</dbReference>
<dbReference type="Gene3D" id="1.25.40.420">
    <property type="match status" value="1"/>
</dbReference>
<dbReference type="InterPro" id="IPR011333">
    <property type="entry name" value="SKP1/BTB/POZ_sf"/>
</dbReference>
<comment type="caution">
    <text evidence="3">The sequence shown here is derived from an EMBL/GenBank/DDBJ whole genome shotgun (WGS) entry which is preliminary data.</text>
</comment>
<dbReference type="Pfam" id="PF07707">
    <property type="entry name" value="BACK"/>
    <property type="match status" value="1"/>
</dbReference>
<dbReference type="Proteomes" id="UP000266673">
    <property type="component" value="Unassembled WGS sequence"/>
</dbReference>
<sequence length="501" mass="58384">MELNLFEELSNNYLDLLNTNEDFDVIINVEEVSNIKTFHAHSLILKRRSLYFRKELSNANKDQDNNKIIHLRNVSIQNFEIIIRYIYGGTLSLERNDESFIFEFILVSQIFFLEELVKRLENYLIKEKDHWLRSKIVHIHQIVSKNNCFQELQKWCNETVARDPKKVFNSENFVTLQENALVSLIGRDDLQMKEVEIWKSIIKWGISQVPGLPNYLTDWSHEHFQVLKTTLQHCLPLIRYFQMSANDIANNVKPYKQILDEDLWNDISKKFEHPDNQISSIVLPPRIILVPIRAINQFSKVINEEDAAEIASWIDLKNNPYSVENNPYEFNLLLRGSRDGFTSKAFWKLCNGEENLVVVIKVEGTDEILGGYNPIGWIKPANSIGEYGGPHGEYEDCDECFIFSLKNSTLQESILSLVKSMEYAVHNARYCGPAFGGVEEETYGCNFDLVLFIEGETCYCEQSSYEKPIRKLPAKRRSWSNSEMSYFSVEEYEIFQVVKKS</sequence>
<accession>A0A397VD72</accession>
<evidence type="ECO:0000313" key="4">
    <source>
        <dbReference type="Proteomes" id="UP000266673"/>
    </source>
</evidence>